<accession>A0A9W9NS18</accession>
<feature type="compositionally biased region" description="Low complexity" evidence="1">
    <location>
        <begin position="1036"/>
        <end position="1046"/>
    </location>
</feature>
<feature type="region of interest" description="Disordered" evidence="1">
    <location>
        <begin position="590"/>
        <end position="636"/>
    </location>
</feature>
<feature type="compositionally biased region" description="Low complexity" evidence="1">
    <location>
        <begin position="1221"/>
        <end position="1244"/>
    </location>
</feature>
<feature type="compositionally biased region" description="Low complexity" evidence="1">
    <location>
        <begin position="1133"/>
        <end position="1142"/>
    </location>
</feature>
<feature type="compositionally biased region" description="Polar residues" evidence="1">
    <location>
        <begin position="267"/>
        <end position="278"/>
    </location>
</feature>
<name>A0A9W9NS18_9EURO</name>
<feature type="region of interest" description="Disordered" evidence="1">
    <location>
        <begin position="175"/>
        <end position="219"/>
    </location>
</feature>
<feature type="domain" description="DUF7357" evidence="3">
    <location>
        <begin position="1"/>
        <end position="164"/>
    </location>
</feature>
<gene>
    <name evidence="4" type="ORF">N7468_006295</name>
</gene>
<feature type="compositionally biased region" description="Acidic residues" evidence="1">
    <location>
        <begin position="736"/>
        <end position="746"/>
    </location>
</feature>
<sequence>MRIHLVISRHGLPVTRILWTTTASSAAEYGIRNAASTSAIASARTPNSAFGNGGYTIAQLLEDVNEVVPLETEPRIFDNDRSGQWGLEDYVVEVGGIGVLALHGSRRNTSRGRRGRLPELRARRLCGRHQITADGKHLIDGVPFGKAFFSRSVSTRPAITIPPRKKRRTVLSGWDHEAGYGPEQSLADEQGDADWQPPSEHGFGKELSIIPPDHDMSMGTVIRHPVNYSADEDSEDDSDYEEGELESELKALKEDFEAPPSHIMEPLNQSQGLGTSLHSGLGAKRPASSLGPRRSSLAGASSSSKRSRGDDSSPRASKAVRFNNHKNDKITTNPNSNPSTNSQQPQQLPNTAEKQSISESSSSSSDSDSDSSSDSGSESSSSDESSAESAAESDEISSTDSSSDDSESTSSSSSSGSADTRQSLQMNKGSLTGVGNKPPGSGSIRTRKSNQRVKLRRRLSLLKQQGLIDENADFAALRAWEEENGGFPINKAANFRPTPRMDEMRDQEKAEFEAKREKLLRALATSEMDIEETSEKENVPPQPVTTAKDQAVVSDPSASEVASDAKVEADKASRRQLDIASSRRLLFGSLGVRNPKTKDEEEATRKKLTEKASVHSQLNKQERNPATEEPDPSLNEIDWQSKLDIRTTECVFTDVPMTAPPFPFVQRWDKTANDIIYARKGGRNKRKRKQRIQVYEQLEDEHYGESQAGAEHFHLDYDEEPDYHAIDGAGGSLEGASDENASEDDLPPLPRDLISLADLCESECKPGAIIAFKHLDVSKETKWEPRMSEYKVAEVLGEDDGRLNIRLAIRDRRPNTSEEEEKQGRSYGEHGVPGLDDEEDDGHRDFAFAELYEPKLLRVAPVITNDAANEAADAEGSNISIVQDSMQIPPGDMDLDDTTFATLATAVSYLEETPHSTHSRQRINREDDEESDSPAIPSPSFSGFHSAQSSPGTRIRIQVEDSNLDGHTLIGEAHSSVADNPHDLSALSFLSTSPGHENDGQAVDEPHLSGNVSGAASSISQVSRSPVIRPSSQGHASASSVPATDSSSRRQSAIYKPTSSQKGKRKAHSDGLEEPQPRDSPSEIPAGEVSTDNADHEGVSNGLDDQDSVIHSGRQSTHVFSPRASSPEENNLSSSHRSSPRSSPHPPTSAQHELVSQSSNITGIQTESLPNSNPSKGPSHNPCPPEASQESQVIDLTNSPDREAKTLANEKSQNRASKVPGSSGKKSTRQSSSQQPQTPSGKTQHLAEVVVQNTPSSSQRKKRRLSRKF</sequence>
<feature type="compositionally biased region" description="Basic residues" evidence="1">
    <location>
        <begin position="1259"/>
        <end position="1269"/>
    </location>
</feature>
<evidence type="ECO:0000313" key="5">
    <source>
        <dbReference type="Proteomes" id="UP001150941"/>
    </source>
</evidence>
<evidence type="ECO:0000259" key="3">
    <source>
        <dbReference type="Pfam" id="PF24054"/>
    </source>
</evidence>
<dbReference type="EMBL" id="JAPQKS010000005">
    <property type="protein sequence ID" value="KAJ5225070.1"/>
    <property type="molecule type" value="Genomic_DNA"/>
</dbReference>
<feature type="region of interest" description="Disordered" evidence="1">
    <location>
        <begin position="724"/>
        <end position="747"/>
    </location>
</feature>
<reference evidence="4" key="1">
    <citation type="submission" date="2022-11" db="EMBL/GenBank/DDBJ databases">
        <authorList>
            <person name="Petersen C."/>
        </authorList>
    </citation>
    <scope>NUCLEOTIDE SEQUENCE</scope>
    <source>
        <strain evidence="4">IBT 19713</strain>
    </source>
</reference>
<feature type="compositionally biased region" description="Acidic residues" evidence="1">
    <location>
        <begin position="391"/>
        <end position="407"/>
    </location>
</feature>
<dbReference type="InterPro" id="IPR055781">
    <property type="entry name" value="DUF7357"/>
</dbReference>
<feature type="region of interest" description="Disordered" evidence="1">
    <location>
        <begin position="911"/>
        <end position="955"/>
    </location>
</feature>
<dbReference type="Proteomes" id="UP001150941">
    <property type="component" value="Unassembled WGS sequence"/>
</dbReference>
<evidence type="ECO:0000313" key="4">
    <source>
        <dbReference type="EMBL" id="KAJ5225070.1"/>
    </source>
</evidence>
<feature type="compositionally biased region" description="Basic residues" evidence="1">
    <location>
        <begin position="445"/>
        <end position="455"/>
    </location>
</feature>
<proteinExistence type="predicted"/>
<feature type="compositionally biased region" description="Basic and acidic residues" evidence="1">
    <location>
        <begin position="596"/>
        <end position="613"/>
    </location>
</feature>
<dbReference type="AlphaFoldDB" id="A0A9W9NS18"/>
<dbReference type="RefSeq" id="XP_058328481.1">
    <property type="nucleotide sequence ID" value="XM_058475591.1"/>
</dbReference>
<feature type="compositionally biased region" description="Polar residues" evidence="1">
    <location>
        <begin position="1188"/>
        <end position="1199"/>
    </location>
</feature>
<feature type="compositionally biased region" description="Basic and acidic residues" evidence="1">
    <location>
        <begin position="563"/>
        <end position="575"/>
    </location>
</feature>
<dbReference type="Pfam" id="PF24054">
    <property type="entry name" value="DUF7357"/>
    <property type="match status" value="1"/>
</dbReference>
<feature type="compositionally biased region" description="Basic and acidic residues" evidence="1">
    <location>
        <begin position="996"/>
        <end position="1007"/>
    </location>
</feature>
<feature type="region of interest" description="Disordered" evidence="1">
    <location>
        <begin position="252"/>
        <end position="455"/>
    </location>
</feature>
<feature type="compositionally biased region" description="Low complexity" evidence="1">
    <location>
        <begin position="331"/>
        <end position="390"/>
    </location>
</feature>
<feature type="compositionally biased region" description="Polar residues" evidence="1">
    <location>
        <begin position="420"/>
        <end position="430"/>
    </location>
</feature>
<feature type="compositionally biased region" description="Basic and acidic residues" evidence="1">
    <location>
        <begin position="1068"/>
        <end position="1081"/>
    </location>
</feature>
<keyword evidence="5" id="KW-1185">Reference proteome</keyword>
<feature type="compositionally biased region" description="Basic and acidic residues" evidence="1">
    <location>
        <begin position="810"/>
        <end position="828"/>
    </location>
</feature>
<feature type="region of interest" description="Disordered" evidence="1">
    <location>
        <begin position="526"/>
        <end position="575"/>
    </location>
</feature>
<dbReference type="GeneID" id="83202894"/>
<reference evidence="4" key="2">
    <citation type="journal article" date="2023" name="IMA Fungus">
        <title>Comparative genomic study of the Penicillium genus elucidates a diverse pangenome and 15 lateral gene transfer events.</title>
        <authorList>
            <person name="Petersen C."/>
            <person name="Sorensen T."/>
            <person name="Nielsen M.R."/>
            <person name="Sondergaard T.E."/>
            <person name="Sorensen J.L."/>
            <person name="Fitzpatrick D.A."/>
            <person name="Frisvad J.C."/>
            <person name="Nielsen K.L."/>
        </authorList>
    </citation>
    <scope>NUCLEOTIDE SEQUENCE</scope>
    <source>
        <strain evidence="4">IBT 19713</strain>
    </source>
</reference>
<evidence type="ECO:0000256" key="1">
    <source>
        <dbReference type="SAM" id="MobiDB-lite"/>
    </source>
</evidence>
<feature type="compositionally biased region" description="Polar residues" evidence="1">
    <location>
        <begin position="939"/>
        <end position="952"/>
    </location>
</feature>
<dbReference type="Pfam" id="PF23086">
    <property type="entry name" value="Tudor_Coilin"/>
    <property type="match status" value="1"/>
</dbReference>
<protein>
    <submittedName>
        <fullName evidence="4">Uncharacterized protein</fullName>
    </submittedName>
</protein>
<feature type="compositionally biased region" description="Polar residues" evidence="1">
    <location>
        <begin position="1010"/>
        <end position="1035"/>
    </location>
</feature>
<feature type="compositionally biased region" description="Polar residues" evidence="1">
    <location>
        <begin position="1148"/>
        <end position="1178"/>
    </location>
</feature>
<feature type="region of interest" description="Disordered" evidence="1">
    <location>
        <begin position="810"/>
        <end position="841"/>
    </location>
</feature>
<evidence type="ECO:0000259" key="2">
    <source>
        <dbReference type="Pfam" id="PF23086"/>
    </source>
</evidence>
<comment type="caution">
    <text evidence="4">The sequence shown here is derived from an EMBL/GenBank/DDBJ whole genome shotgun (WGS) entry which is preliminary data.</text>
</comment>
<feature type="domain" description="Coilin tudor" evidence="2">
    <location>
        <begin position="760"/>
        <end position="857"/>
    </location>
</feature>
<dbReference type="InterPro" id="IPR056398">
    <property type="entry name" value="Tudor_Coilin"/>
</dbReference>
<feature type="compositionally biased region" description="Low complexity" evidence="1">
    <location>
        <begin position="408"/>
        <end position="419"/>
    </location>
</feature>
<feature type="compositionally biased region" description="Polar residues" evidence="1">
    <location>
        <begin position="1113"/>
        <end position="1132"/>
    </location>
</feature>
<feature type="compositionally biased region" description="Low complexity" evidence="1">
    <location>
        <begin position="292"/>
        <end position="304"/>
    </location>
</feature>
<organism evidence="4 5">
    <name type="scientific">Penicillium chermesinum</name>
    <dbReference type="NCBI Taxonomy" id="63820"/>
    <lineage>
        <taxon>Eukaryota</taxon>
        <taxon>Fungi</taxon>
        <taxon>Dikarya</taxon>
        <taxon>Ascomycota</taxon>
        <taxon>Pezizomycotina</taxon>
        <taxon>Eurotiomycetes</taxon>
        <taxon>Eurotiomycetidae</taxon>
        <taxon>Eurotiales</taxon>
        <taxon>Aspergillaceae</taxon>
        <taxon>Penicillium</taxon>
    </lineage>
</organism>
<dbReference type="OrthoDB" id="3365616at2759"/>
<feature type="region of interest" description="Disordered" evidence="1">
    <location>
        <begin position="985"/>
        <end position="1269"/>
    </location>
</feature>